<dbReference type="PATRIC" id="fig|1562970.3.peg.262"/>
<dbReference type="NCBIfam" id="TIGR01409">
    <property type="entry name" value="TAT_signal_seq"/>
    <property type="match status" value="1"/>
</dbReference>
<proteinExistence type="predicted"/>
<dbReference type="Gene3D" id="3.30.360.10">
    <property type="entry name" value="Dihydrodipicolinate Reductase, domain 2"/>
    <property type="match status" value="1"/>
</dbReference>
<dbReference type="InterPro" id="IPR000683">
    <property type="entry name" value="Gfo/Idh/MocA-like_OxRdtase_N"/>
</dbReference>
<feature type="domain" description="Gfo/Idh/MocA-like oxidoreductase N-terminal" evidence="1">
    <location>
        <begin position="52"/>
        <end position="176"/>
    </location>
</feature>
<dbReference type="SUPFAM" id="SSF51735">
    <property type="entry name" value="NAD(P)-binding Rossmann-fold domains"/>
    <property type="match status" value="1"/>
</dbReference>
<dbReference type="InterPro" id="IPR036291">
    <property type="entry name" value="NAD(P)-bd_dom_sf"/>
</dbReference>
<keyword evidence="4" id="KW-1185">Reference proteome</keyword>
<organism evidence="3 4">
    <name type="scientific">Fermentimonas caenicola</name>
    <dbReference type="NCBI Taxonomy" id="1562970"/>
    <lineage>
        <taxon>Bacteria</taxon>
        <taxon>Pseudomonadati</taxon>
        <taxon>Bacteroidota</taxon>
        <taxon>Bacteroidia</taxon>
        <taxon>Bacteroidales</taxon>
        <taxon>Dysgonomonadaceae</taxon>
        <taxon>Fermentimonas</taxon>
    </lineage>
</organism>
<dbReference type="AlphaFoldDB" id="A0A098BWK0"/>
<evidence type="ECO:0000313" key="3">
    <source>
        <dbReference type="EMBL" id="CEA15035.1"/>
    </source>
</evidence>
<protein>
    <submittedName>
        <fullName evidence="3">Putative dehydrogenase</fullName>
    </submittedName>
</protein>
<dbReference type="InterPro" id="IPR043906">
    <property type="entry name" value="Gfo/Idh/MocA_OxRdtase_bact_C"/>
</dbReference>
<dbReference type="Pfam" id="PF19051">
    <property type="entry name" value="GFO_IDH_MocA_C2"/>
    <property type="match status" value="1"/>
</dbReference>
<dbReference type="HOGENOM" id="CLU_023194_24_0_10"/>
<dbReference type="Pfam" id="PF01408">
    <property type="entry name" value="GFO_IDH_MocA"/>
    <property type="match status" value="1"/>
</dbReference>
<dbReference type="SUPFAM" id="SSF55347">
    <property type="entry name" value="Glyceraldehyde-3-phosphate dehydrogenase-like, C-terminal domain"/>
    <property type="match status" value="1"/>
</dbReference>
<dbReference type="PROSITE" id="PS51318">
    <property type="entry name" value="TAT"/>
    <property type="match status" value="1"/>
</dbReference>
<name>A0A098BWK0_9BACT</name>
<dbReference type="InterPro" id="IPR019546">
    <property type="entry name" value="TAT_signal_bac_arc"/>
</dbReference>
<evidence type="ECO:0000259" key="1">
    <source>
        <dbReference type="Pfam" id="PF01408"/>
    </source>
</evidence>
<dbReference type="Proteomes" id="UP000032417">
    <property type="component" value="Chromosome 1"/>
</dbReference>
<evidence type="ECO:0000259" key="2">
    <source>
        <dbReference type="Pfam" id="PF19051"/>
    </source>
</evidence>
<dbReference type="Gene3D" id="3.40.50.720">
    <property type="entry name" value="NAD(P)-binding Rossmann-like Domain"/>
    <property type="match status" value="1"/>
</dbReference>
<feature type="domain" description="Gfo/Idh/MocA-like oxidoreductase bacterial type C-terminal" evidence="2">
    <location>
        <begin position="212"/>
        <end position="442"/>
    </location>
</feature>
<dbReference type="EMBL" id="LN515532">
    <property type="protein sequence ID" value="CEA15035.1"/>
    <property type="molecule type" value="Genomic_DNA"/>
</dbReference>
<reference evidence="3 4" key="1">
    <citation type="submission" date="2014-08" db="EMBL/GenBank/DDBJ databases">
        <authorList>
            <person name="Wibberg D."/>
        </authorList>
    </citation>
    <scope>NUCLEOTIDE SEQUENCE [LARGE SCALE GENOMIC DNA]</scope>
    <source>
        <strain evidence="4">ING2-E5B</strain>
    </source>
</reference>
<dbReference type="GO" id="GO:0000166">
    <property type="term" value="F:nucleotide binding"/>
    <property type="evidence" value="ECO:0007669"/>
    <property type="project" value="InterPro"/>
</dbReference>
<dbReference type="STRING" id="1562970.ING2E5B_0265"/>
<dbReference type="PANTHER" id="PTHR43818">
    <property type="entry name" value="BCDNA.GH03377"/>
    <property type="match status" value="1"/>
</dbReference>
<dbReference type="PANTHER" id="PTHR43818:SF5">
    <property type="entry name" value="OXIDOREDUCTASE FAMILY PROTEIN"/>
    <property type="match status" value="1"/>
</dbReference>
<dbReference type="OrthoDB" id="9795543at2"/>
<dbReference type="InterPro" id="IPR006311">
    <property type="entry name" value="TAT_signal"/>
</dbReference>
<accession>A0A098BWK0</accession>
<dbReference type="KEGG" id="pbt:ING2E5B_0265"/>
<gene>
    <name evidence="3" type="ORF">ING2E5B_0265</name>
</gene>
<dbReference type="InterPro" id="IPR050463">
    <property type="entry name" value="Gfo/Idh/MocA_oxidrdct_glycsds"/>
</dbReference>
<sequence length="456" mass="51288">MSVNRRDFIKKMGAGAAGLAVGAPAITASEKAAVTRTSAKSYSRIIGANDRIRVAVVGLGRRLGGFIEPIAMKSANVELVYLCDVYDKQMDNAAKIFSKHINYTPKLEKDIRKVVDDNKVDAIFNATPDHWHTPGSIMAMKNGKHVYVEKPCSHNMFENELLVAASKKFNKVVQMGNQQRSSDHTIEIINEIHNGIIGTPYKAVAFYSNTRGEVPLQKRVPVPAGLDWELFQGPAPRREYTSETWDYNWHWYGWDYGTAETGNNATHELDVARWALQVNFPTRVDVEAAKRHFINDGWEMYDTMDATFRFKDDKIIKWDGKSRNGYLTYNSDRGTIIYGSEGSVFVNRDKYILYDRGGKVVKDNKSSGSEAGNVLGGGGDMTTGHVINFFESIRGKEKLTAPIDDASISMAMVHYSNIAYRIGKGFDIDETNGRMFDRDAMNLWSREYEPGWEPEL</sequence>
<evidence type="ECO:0000313" key="4">
    <source>
        <dbReference type="Proteomes" id="UP000032417"/>
    </source>
</evidence>